<reference evidence="2" key="2">
    <citation type="journal article" date="2018" name="BMC Genomics">
        <title>A manually annotated Actinidia chinensis var. chinensis (kiwifruit) genome highlights the challenges associated with draft genomes and gene prediction in plants.</title>
        <authorList>
            <person name="Pilkington S.M."/>
            <person name="Crowhurst R."/>
            <person name="Hilario E."/>
            <person name="Nardozza S."/>
            <person name="Fraser L."/>
            <person name="Peng Y."/>
            <person name="Gunaseelan K."/>
            <person name="Simpson R."/>
            <person name="Tahir J."/>
            <person name="Deroles S.C."/>
            <person name="Templeton K."/>
            <person name="Luo Z."/>
            <person name="Davy M."/>
            <person name="Cheng C."/>
            <person name="McNeilage M."/>
            <person name="Scaglione D."/>
            <person name="Liu Y."/>
            <person name="Zhang Q."/>
            <person name="Datson P."/>
            <person name="De Silva N."/>
            <person name="Gardiner S.E."/>
            <person name="Bassett H."/>
            <person name="Chagne D."/>
            <person name="McCallum J."/>
            <person name="Dzierzon H."/>
            <person name="Deng C."/>
            <person name="Wang Y.Y."/>
            <person name="Barron L."/>
            <person name="Manako K."/>
            <person name="Bowen J."/>
            <person name="Foster T.M."/>
            <person name="Erridge Z.A."/>
            <person name="Tiffin H."/>
            <person name="Waite C.N."/>
            <person name="Davies K.M."/>
            <person name="Grierson E.P."/>
            <person name="Laing W.A."/>
            <person name="Kirk R."/>
            <person name="Chen X."/>
            <person name="Wood M."/>
            <person name="Montefiori M."/>
            <person name="Brummell D.A."/>
            <person name="Schwinn K.E."/>
            <person name="Catanach A."/>
            <person name="Fullerton C."/>
            <person name="Li D."/>
            <person name="Meiyalaghan S."/>
            <person name="Nieuwenhuizen N."/>
            <person name="Read N."/>
            <person name="Prakash R."/>
            <person name="Hunter D."/>
            <person name="Zhang H."/>
            <person name="McKenzie M."/>
            <person name="Knabel M."/>
            <person name="Harris A."/>
            <person name="Allan A.C."/>
            <person name="Gleave A."/>
            <person name="Chen A."/>
            <person name="Janssen B.J."/>
            <person name="Plunkett B."/>
            <person name="Ampomah-Dwamena C."/>
            <person name="Voogd C."/>
            <person name="Leif D."/>
            <person name="Lafferty D."/>
            <person name="Souleyre E.J.F."/>
            <person name="Varkonyi-Gasic E."/>
            <person name="Gambi F."/>
            <person name="Hanley J."/>
            <person name="Yao J.L."/>
            <person name="Cheung J."/>
            <person name="David K.M."/>
            <person name="Warren B."/>
            <person name="Marsh K."/>
            <person name="Snowden K.C."/>
            <person name="Lin-Wang K."/>
            <person name="Brian L."/>
            <person name="Martinez-Sanchez M."/>
            <person name="Wang M."/>
            <person name="Ileperuma N."/>
            <person name="Macnee N."/>
            <person name="Campin R."/>
            <person name="McAtee P."/>
            <person name="Drummond R.S.M."/>
            <person name="Espley R.V."/>
            <person name="Ireland H.S."/>
            <person name="Wu R."/>
            <person name="Atkinson R.G."/>
            <person name="Karunairetnam S."/>
            <person name="Bulley S."/>
            <person name="Chunkath S."/>
            <person name="Hanley Z."/>
            <person name="Storey R."/>
            <person name="Thrimawithana A.H."/>
            <person name="Thomson S."/>
            <person name="David C."/>
            <person name="Testolin R."/>
            <person name="Huang H."/>
            <person name="Hellens R.P."/>
            <person name="Schaffer R.J."/>
        </authorList>
    </citation>
    <scope>NUCLEOTIDE SEQUENCE [LARGE SCALE GENOMIC DNA]</scope>
    <source>
        <strain evidence="2">cv. Red5</strain>
    </source>
</reference>
<dbReference type="InParanoid" id="A0A2R6Q2V6"/>
<dbReference type="EMBL" id="NKQK01000020">
    <property type="protein sequence ID" value="PSS01214.1"/>
    <property type="molecule type" value="Genomic_DNA"/>
</dbReference>
<sequence length="165" mass="18568">MAEEATPITCTGTVTARVEGFTRAQVWPFLEDFGGLHKIDPLADISYALEGVYGHPGLIRFCASSTTTETGETKVLWFHEKLLAMDPTTYSYNYEVLENNVGFTYCKSSFKVVPIDGDEKLGSQIEWTYVSNLFEGKPPEHVADYFNTNLQIMATNIKKYLEEKS</sequence>
<evidence type="ECO:0000313" key="2">
    <source>
        <dbReference type="Proteomes" id="UP000241394"/>
    </source>
</evidence>
<dbReference type="Proteomes" id="UP000241394">
    <property type="component" value="Chromosome LG20"/>
</dbReference>
<gene>
    <name evidence="1" type="ORF">CEY00_Acc22572</name>
</gene>
<name>A0A2R6Q2V6_ACTCC</name>
<organism evidence="1 2">
    <name type="scientific">Actinidia chinensis var. chinensis</name>
    <name type="common">Chinese soft-hair kiwi</name>
    <dbReference type="NCBI Taxonomy" id="1590841"/>
    <lineage>
        <taxon>Eukaryota</taxon>
        <taxon>Viridiplantae</taxon>
        <taxon>Streptophyta</taxon>
        <taxon>Embryophyta</taxon>
        <taxon>Tracheophyta</taxon>
        <taxon>Spermatophyta</taxon>
        <taxon>Magnoliopsida</taxon>
        <taxon>eudicotyledons</taxon>
        <taxon>Gunneridae</taxon>
        <taxon>Pentapetalae</taxon>
        <taxon>asterids</taxon>
        <taxon>Ericales</taxon>
        <taxon>Actinidiaceae</taxon>
        <taxon>Actinidia</taxon>
    </lineage>
</organism>
<accession>A0A2R6Q2V6</accession>
<comment type="caution">
    <text evidence="1">The sequence shown here is derived from an EMBL/GenBank/DDBJ whole genome shotgun (WGS) entry which is preliminary data.</text>
</comment>
<dbReference type="AlphaFoldDB" id="A0A2R6Q2V6"/>
<protein>
    <submittedName>
        <fullName evidence="1">Lachrymatory-factor synthase</fullName>
    </submittedName>
</protein>
<evidence type="ECO:0000313" key="1">
    <source>
        <dbReference type="EMBL" id="PSS01214.1"/>
    </source>
</evidence>
<dbReference type="Pfam" id="PF10604">
    <property type="entry name" value="Polyketide_cyc2"/>
    <property type="match status" value="1"/>
</dbReference>
<dbReference type="CDD" id="cd07821">
    <property type="entry name" value="PYR_PYL_RCAR_like"/>
    <property type="match status" value="1"/>
</dbReference>
<dbReference type="InterPro" id="IPR019587">
    <property type="entry name" value="Polyketide_cyclase/dehydratase"/>
</dbReference>
<dbReference type="STRING" id="1590841.A0A2R6Q2V6"/>
<dbReference type="OrthoDB" id="1592664at2759"/>
<dbReference type="Gramene" id="PSS01214">
    <property type="protein sequence ID" value="PSS01214"/>
    <property type="gene ID" value="CEY00_Acc22572"/>
</dbReference>
<keyword evidence="2" id="KW-1185">Reference proteome</keyword>
<reference evidence="1 2" key="1">
    <citation type="submission" date="2017-07" db="EMBL/GenBank/DDBJ databases">
        <title>An improved, manually edited Actinidia chinensis var. chinensis (kiwifruit) genome highlights the challenges associated with draft genomes and gene prediction in plants.</title>
        <authorList>
            <person name="Pilkington S."/>
            <person name="Crowhurst R."/>
            <person name="Hilario E."/>
            <person name="Nardozza S."/>
            <person name="Fraser L."/>
            <person name="Peng Y."/>
            <person name="Gunaseelan K."/>
            <person name="Simpson R."/>
            <person name="Tahir J."/>
            <person name="Deroles S."/>
            <person name="Templeton K."/>
            <person name="Luo Z."/>
            <person name="Davy M."/>
            <person name="Cheng C."/>
            <person name="Mcneilage M."/>
            <person name="Scaglione D."/>
            <person name="Liu Y."/>
            <person name="Zhang Q."/>
            <person name="Datson P."/>
            <person name="De Silva N."/>
            <person name="Gardiner S."/>
            <person name="Bassett H."/>
            <person name="Chagne D."/>
            <person name="Mccallum J."/>
            <person name="Dzierzon H."/>
            <person name="Deng C."/>
            <person name="Wang Y.-Y."/>
            <person name="Barron N."/>
            <person name="Manako K."/>
            <person name="Bowen J."/>
            <person name="Foster T."/>
            <person name="Erridge Z."/>
            <person name="Tiffin H."/>
            <person name="Waite C."/>
            <person name="Davies K."/>
            <person name="Grierson E."/>
            <person name="Laing W."/>
            <person name="Kirk R."/>
            <person name="Chen X."/>
            <person name="Wood M."/>
            <person name="Montefiori M."/>
            <person name="Brummell D."/>
            <person name="Schwinn K."/>
            <person name="Catanach A."/>
            <person name="Fullerton C."/>
            <person name="Li D."/>
            <person name="Meiyalaghan S."/>
            <person name="Nieuwenhuizen N."/>
            <person name="Read N."/>
            <person name="Prakash R."/>
            <person name="Hunter D."/>
            <person name="Zhang H."/>
            <person name="Mckenzie M."/>
            <person name="Knabel M."/>
            <person name="Harris A."/>
            <person name="Allan A."/>
            <person name="Chen A."/>
            <person name="Janssen B."/>
            <person name="Plunkett B."/>
            <person name="Dwamena C."/>
            <person name="Voogd C."/>
            <person name="Leif D."/>
            <person name="Lafferty D."/>
            <person name="Souleyre E."/>
            <person name="Varkonyi-Gasic E."/>
            <person name="Gambi F."/>
            <person name="Hanley J."/>
            <person name="Yao J.-L."/>
            <person name="Cheung J."/>
            <person name="David K."/>
            <person name="Warren B."/>
            <person name="Marsh K."/>
            <person name="Snowden K."/>
            <person name="Lin-Wang K."/>
            <person name="Brian L."/>
            <person name="Martinez-Sanchez M."/>
            <person name="Wang M."/>
            <person name="Ileperuma N."/>
            <person name="Macnee N."/>
            <person name="Campin R."/>
            <person name="Mcatee P."/>
            <person name="Drummond R."/>
            <person name="Espley R."/>
            <person name="Ireland H."/>
            <person name="Wu R."/>
            <person name="Atkinson R."/>
            <person name="Karunairetnam S."/>
            <person name="Bulley S."/>
            <person name="Chunkath S."/>
            <person name="Hanley Z."/>
            <person name="Storey R."/>
            <person name="Thrimawithana A."/>
            <person name="Thomson S."/>
            <person name="David C."/>
            <person name="Testolin R."/>
        </authorList>
    </citation>
    <scope>NUCLEOTIDE SEQUENCE [LARGE SCALE GENOMIC DNA]</scope>
    <source>
        <strain evidence="2">cv. Red5</strain>
        <tissue evidence="1">Young leaf</tissue>
    </source>
</reference>
<dbReference type="PANTHER" id="PTHR33789:SF11">
    <property type="entry name" value="OS05G0202300 PROTEIN"/>
    <property type="match status" value="1"/>
</dbReference>
<dbReference type="GO" id="GO:0004864">
    <property type="term" value="F:protein phosphatase inhibitor activity"/>
    <property type="evidence" value="ECO:0007669"/>
    <property type="project" value="UniProtKB-ARBA"/>
</dbReference>
<proteinExistence type="predicted"/>
<dbReference type="Gene3D" id="3.30.530.20">
    <property type="match status" value="1"/>
</dbReference>
<dbReference type="InterPro" id="IPR023393">
    <property type="entry name" value="START-like_dom_sf"/>
</dbReference>
<dbReference type="SUPFAM" id="SSF55961">
    <property type="entry name" value="Bet v1-like"/>
    <property type="match status" value="1"/>
</dbReference>
<dbReference type="InterPro" id="IPR053249">
    <property type="entry name" value="LFS"/>
</dbReference>
<dbReference type="PANTHER" id="PTHR33789">
    <property type="entry name" value="LACHRYMATORY-FACTOR SYNTHASE"/>
    <property type="match status" value="1"/>
</dbReference>